<dbReference type="PANTHER" id="PTHR47129:SF1">
    <property type="entry name" value="NMRA-LIKE DOMAIN-CONTAINING PROTEIN"/>
    <property type="match status" value="1"/>
</dbReference>
<dbReference type="Gene3D" id="3.90.25.10">
    <property type="entry name" value="UDP-galactose 4-epimerase, domain 1"/>
    <property type="match status" value="1"/>
</dbReference>
<dbReference type="PANTHER" id="PTHR47129">
    <property type="entry name" value="QUINONE OXIDOREDUCTASE 2"/>
    <property type="match status" value="1"/>
</dbReference>
<feature type="domain" description="NmrA-like" evidence="1">
    <location>
        <begin position="29"/>
        <end position="268"/>
    </location>
</feature>
<keyword evidence="3" id="KW-1185">Reference proteome</keyword>
<dbReference type="Gene3D" id="3.40.50.720">
    <property type="entry name" value="NAD(P)-binding Rossmann-like Domain"/>
    <property type="match status" value="1"/>
</dbReference>
<accession>A0ABT3PXJ4</accession>
<proteinExistence type="predicted"/>
<dbReference type="InterPro" id="IPR036291">
    <property type="entry name" value="NAD(P)-bd_dom_sf"/>
</dbReference>
<sequence>MKERIWFNQLSVYIGERGNNLVNINKDIMILVTGANGNLGSQAIDFLLKQDPSEDIAGLVRSEEKGAELKKKGVEIRIGDYTDYASLQEAMQNVDTLLLISSSSLEGRVQQHKNVINAAEEAEVNHIFYTSIVHADEELSPLSPDHHETENILKNAEIDSTIYRHTFYGEFLPMFLGDALDTGEWYFPSGGQKINLALRSEMAEALANGLLSRDEHKDEVYEITSGQAYDLEEIADLISKETGNDITYHDLSIADFQKNLEKAGLPDETIALSTSVATTFVNGALNYTHDALGKLLGREPAAIEDFLPEVV</sequence>
<reference evidence="2 3" key="1">
    <citation type="submission" date="2021-11" db="EMBL/GenBank/DDBJ databases">
        <title>Aliifidinibius sp. nov., a new bacterium isolated from saline soil.</title>
        <authorList>
            <person name="Galisteo C."/>
            <person name="De La Haba R."/>
            <person name="Sanchez-Porro C."/>
            <person name="Ventosa A."/>
        </authorList>
    </citation>
    <scope>NUCLEOTIDE SEQUENCE [LARGE SCALE GENOMIC DNA]</scope>
    <source>
        <strain evidence="2 3">KACC 190600</strain>
    </source>
</reference>
<organism evidence="2 3">
    <name type="scientific">Fodinibius salicampi</name>
    <dbReference type="NCBI Taxonomy" id="1920655"/>
    <lineage>
        <taxon>Bacteria</taxon>
        <taxon>Pseudomonadati</taxon>
        <taxon>Balneolota</taxon>
        <taxon>Balneolia</taxon>
        <taxon>Balneolales</taxon>
        <taxon>Balneolaceae</taxon>
        <taxon>Fodinibius</taxon>
    </lineage>
</organism>
<protein>
    <submittedName>
        <fullName evidence="2">NmrA family NAD(P)-binding protein</fullName>
    </submittedName>
</protein>
<dbReference type="InterPro" id="IPR008030">
    <property type="entry name" value="NmrA-like"/>
</dbReference>
<evidence type="ECO:0000313" key="3">
    <source>
        <dbReference type="Proteomes" id="UP001207337"/>
    </source>
</evidence>
<dbReference type="RefSeq" id="WP_265788621.1">
    <property type="nucleotide sequence ID" value="NZ_BAABRS010000001.1"/>
</dbReference>
<comment type="caution">
    <text evidence="2">The sequence shown here is derived from an EMBL/GenBank/DDBJ whole genome shotgun (WGS) entry which is preliminary data.</text>
</comment>
<evidence type="ECO:0000313" key="2">
    <source>
        <dbReference type="EMBL" id="MCW9712563.1"/>
    </source>
</evidence>
<dbReference type="InterPro" id="IPR052718">
    <property type="entry name" value="NmrA-type_oxidoreductase"/>
</dbReference>
<name>A0ABT3PXJ4_9BACT</name>
<dbReference type="SUPFAM" id="SSF51735">
    <property type="entry name" value="NAD(P)-binding Rossmann-fold domains"/>
    <property type="match status" value="1"/>
</dbReference>
<dbReference type="Pfam" id="PF05368">
    <property type="entry name" value="NmrA"/>
    <property type="match status" value="1"/>
</dbReference>
<gene>
    <name evidence="2" type="ORF">LQ318_06580</name>
</gene>
<evidence type="ECO:0000259" key="1">
    <source>
        <dbReference type="Pfam" id="PF05368"/>
    </source>
</evidence>
<dbReference type="EMBL" id="JAJNDC010000001">
    <property type="protein sequence ID" value="MCW9712563.1"/>
    <property type="molecule type" value="Genomic_DNA"/>
</dbReference>
<dbReference type="Proteomes" id="UP001207337">
    <property type="component" value="Unassembled WGS sequence"/>
</dbReference>